<gene>
    <name evidence="1" type="ORF">CEE36_02390</name>
</gene>
<evidence type="ECO:0000313" key="1">
    <source>
        <dbReference type="EMBL" id="TKJ43988.1"/>
    </source>
</evidence>
<dbReference type="EMBL" id="NJBO01000002">
    <property type="protein sequence ID" value="TKJ43988.1"/>
    <property type="molecule type" value="Genomic_DNA"/>
</dbReference>
<evidence type="ECO:0000313" key="2">
    <source>
        <dbReference type="Proteomes" id="UP000317778"/>
    </source>
</evidence>
<name>A0A532V9Z1_UNCT6</name>
<comment type="caution">
    <text evidence="1">The sequence shown here is derived from an EMBL/GenBank/DDBJ whole genome shotgun (WGS) entry which is preliminary data.</text>
</comment>
<proteinExistence type="predicted"/>
<dbReference type="Proteomes" id="UP000317778">
    <property type="component" value="Unassembled WGS sequence"/>
</dbReference>
<evidence type="ECO:0008006" key="3">
    <source>
        <dbReference type="Google" id="ProtNLM"/>
    </source>
</evidence>
<organism evidence="1 2">
    <name type="scientific">candidate division TA06 bacterium B3_TA06</name>
    <dbReference type="NCBI Taxonomy" id="2012487"/>
    <lineage>
        <taxon>Bacteria</taxon>
        <taxon>Bacteria division TA06</taxon>
    </lineage>
</organism>
<dbReference type="Pfam" id="PF22091">
    <property type="entry name" value="DUF6941"/>
    <property type="match status" value="1"/>
</dbReference>
<reference evidence="1 2" key="1">
    <citation type="submission" date="2017-06" db="EMBL/GenBank/DDBJ databases">
        <title>Novel microbial phyla capable of carbon fixation and sulfur reduction in deep-sea sediments.</title>
        <authorList>
            <person name="Huang J."/>
            <person name="Baker B."/>
            <person name="Wang Y."/>
        </authorList>
    </citation>
    <scope>NUCLEOTIDE SEQUENCE [LARGE SCALE GENOMIC DNA]</scope>
    <source>
        <strain evidence="1">B3_TA06</strain>
    </source>
</reference>
<dbReference type="AlphaFoldDB" id="A0A532V9Z1"/>
<dbReference type="InterPro" id="IPR054221">
    <property type="entry name" value="DUF6941"/>
</dbReference>
<accession>A0A532V9Z1</accession>
<protein>
    <recommendedName>
        <fullName evidence="3">Intracellular proteinase inhibitor BsuPI domain-containing protein</fullName>
    </recommendedName>
</protein>
<sequence length="134" mass="15214">MPKKKSSMAPICQAIVICDNIIREENTRKLSLMGLFNSIKVSAFPTRHARMHVYVSLTNYIGETKGMLKFLDPEGNVLAQIQEPVVFQDKFATIELNFVINGMVFPKPGVYTIEFLVSHQLVGSRKIEITRKEK</sequence>